<dbReference type="AlphaFoldDB" id="A0A1W1EAB8"/>
<sequence>MPFMHTIKHIIATIFSVALIVAGTFNLFLFFKYTQKKRYTLIAFY</sequence>
<proteinExistence type="predicted"/>
<dbReference type="EMBL" id="FPIB01000023">
    <property type="protein sequence ID" value="SFV90801.1"/>
    <property type="molecule type" value="Genomic_DNA"/>
</dbReference>
<accession>A0A1W1EAB8</accession>
<organism evidence="2">
    <name type="scientific">hydrothermal vent metagenome</name>
    <dbReference type="NCBI Taxonomy" id="652676"/>
    <lineage>
        <taxon>unclassified sequences</taxon>
        <taxon>metagenomes</taxon>
        <taxon>ecological metagenomes</taxon>
    </lineage>
</organism>
<feature type="transmembrane region" description="Helical" evidence="1">
    <location>
        <begin position="6"/>
        <end position="31"/>
    </location>
</feature>
<keyword evidence="1" id="KW-0472">Membrane</keyword>
<name>A0A1W1EAB8_9ZZZZ</name>
<protein>
    <submittedName>
        <fullName evidence="2">Uncharacterized protein</fullName>
    </submittedName>
</protein>
<evidence type="ECO:0000313" key="2">
    <source>
        <dbReference type="EMBL" id="SFV90801.1"/>
    </source>
</evidence>
<evidence type="ECO:0000256" key="1">
    <source>
        <dbReference type="SAM" id="Phobius"/>
    </source>
</evidence>
<reference evidence="2" key="1">
    <citation type="submission" date="2016-10" db="EMBL/GenBank/DDBJ databases">
        <authorList>
            <person name="de Groot N.N."/>
        </authorList>
    </citation>
    <scope>NUCLEOTIDE SEQUENCE</scope>
</reference>
<keyword evidence="1" id="KW-1133">Transmembrane helix</keyword>
<keyword evidence="1" id="KW-0812">Transmembrane</keyword>
<gene>
    <name evidence="2" type="ORF">MNB_SV-4-45</name>
</gene>